<gene>
    <name evidence="3" type="ORF">FYJ24_05045</name>
</gene>
<dbReference type="InterPro" id="IPR038157">
    <property type="entry name" value="FeoA_core_dom"/>
</dbReference>
<dbReference type="Gene3D" id="2.30.30.90">
    <property type="match status" value="1"/>
</dbReference>
<dbReference type="EMBL" id="VULO01000005">
    <property type="protein sequence ID" value="MSS84142.1"/>
    <property type="molecule type" value="Genomic_DNA"/>
</dbReference>
<reference evidence="3 4" key="1">
    <citation type="submission" date="2019-08" db="EMBL/GenBank/DDBJ databases">
        <title>In-depth cultivation of the pig gut microbiome towards novel bacterial diversity and tailored functional studies.</title>
        <authorList>
            <person name="Wylensek D."/>
            <person name="Hitch T.C.A."/>
            <person name="Clavel T."/>
        </authorList>
    </citation>
    <scope>NUCLEOTIDE SEQUENCE [LARGE SCALE GENOMIC DNA]</scope>
    <source>
        <strain evidence="3 4">WB03_NA08</strain>
    </source>
</reference>
<name>A0A6N7W6U3_9ACTO</name>
<feature type="domain" description="Ferrous iron transporter FeoA-like" evidence="2">
    <location>
        <begin position="1"/>
        <end position="72"/>
    </location>
</feature>
<keyword evidence="1" id="KW-0408">Iron</keyword>
<evidence type="ECO:0000256" key="1">
    <source>
        <dbReference type="ARBA" id="ARBA00023004"/>
    </source>
</evidence>
<dbReference type="RefSeq" id="WP_318656548.1">
    <property type="nucleotide sequence ID" value="NZ_VULO01000005.1"/>
</dbReference>
<sequence length="73" mass="8027">MNLSECPLRTRARIVDPAVSDKYLLRFQELGIRPGADFTAVNRSLISGVVINIGGTRIAVDRGSARKMEVEIL</sequence>
<accession>A0A6N7W6U3</accession>
<dbReference type="Pfam" id="PF04023">
    <property type="entry name" value="FeoA"/>
    <property type="match status" value="1"/>
</dbReference>
<dbReference type="SUPFAM" id="SSF50037">
    <property type="entry name" value="C-terminal domain of transcriptional repressors"/>
    <property type="match status" value="1"/>
</dbReference>
<keyword evidence="4" id="KW-1185">Reference proteome</keyword>
<proteinExistence type="predicted"/>
<evidence type="ECO:0000313" key="3">
    <source>
        <dbReference type="EMBL" id="MSS84142.1"/>
    </source>
</evidence>
<dbReference type="Proteomes" id="UP000470875">
    <property type="component" value="Unassembled WGS sequence"/>
</dbReference>
<evidence type="ECO:0000259" key="2">
    <source>
        <dbReference type="SMART" id="SM00899"/>
    </source>
</evidence>
<organism evidence="3 4">
    <name type="scientific">Scrofimicrobium canadense</name>
    <dbReference type="NCBI Taxonomy" id="2652290"/>
    <lineage>
        <taxon>Bacteria</taxon>
        <taxon>Bacillati</taxon>
        <taxon>Actinomycetota</taxon>
        <taxon>Actinomycetes</taxon>
        <taxon>Actinomycetales</taxon>
        <taxon>Actinomycetaceae</taxon>
        <taxon>Scrofimicrobium</taxon>
    </lineage>
</organism>
<dbReference type="AlphaFoldDB" id="A0A6N7W6U3"/>
<dbReference type="InterPro" id="IPR007167">
    <property type="entry name" value="Fe-transptr_FeoA-like"/>
</dbReference>
<comment type="caution">
    <text evidence="3">The sequence shown here is derived from an EMBL/GenBank/DDBJ whole genome shotgun (WGS) entry which is preliminary data.</text>
</comment>
<dbReference type="InterPro" id="IPR008988">
    <property type="entry name" value="Transcriptional_repressor_C"/>
</dbReference>
<protein>
    <submittedName>
        <fullName evidence="3">Ferrous iron transport protein A</fullName>
    </submittedName>
</protein>
<dbReference type="SMART" id="SM00899">
    <property type="entry name" value="FeoA"/>
    <property type="match status" value="1"/>
</dbReference>
<evidence type="ECO:0000313" key="4">
    <source>
        <dbReference type="Proteomes" id="UP000470875"/>
    </source>
</evidence>
<dbReference type="GO" id="GO:0046914">
    <property type="term" value="F:transition metal ion binding"/>
    <property type="evidence" value="ECO:0007669"/>
    <property type="project" value="InterPro"/>
</dbReference>